<dbReference type="PANTHER" id="PTHR19981">
    <property type="entry name" value="TALIN"/>
    <property type="match status" value="1"/>
</dbReference>
<dbReference type="Gene3D" id="1.20.120.230">
    <property type="entry name" value="Alpha-catenin/vinculin-like"/>
    <property type="match status" value="1"/>
</dbReference>
<evidence type="ECO:0000313" key="4">
    <source>
        <dbReference type="Proteomes" id="UP000054408"/>
    </source>
</evidence>
<dbReference type="GO" id="GO:0098609">
    <property type="term" value="P:cell-cell adhesion"/>
    <property type="evidence" value="ECO:0007669"/>
    <property type="project" value="TreeGrafter"/>
</dbReference>
<dbReference type="GeneID" id="25570364"/>
<dbReference type="Gene3D" id="2.30.29.30">
    <property type="entry name" value="Pleckstrin-homology domain (PH domain)/Phosphotyrosine-binding domain (PTB)"/>
    <property type="match status" value="1"/>
</dbReference>
<dbReference type="SUPFAM" id="SSF109885">
    <property type="entry name" value="I/LWEQ domain"/>
    <property type="match status" value="1"/>
</dbReference>
<dbReference type="RefSeq" id="XP_013752719.1">
    <property type="nucleotide sequence ID" value="XM_013897265.1"/>
</dbReference>
<feature type="compositionally biased region" description="Basic and acidic residues" evidence="1">
    <location>
        <begin position="63"/>
        <end position="76"/>
    </location>
</feature>
<accession>A0A0L0DUQ4</accession>
<dbReference type="Pfam" id="PF02174">
    <property type="entry name" value="IRS"/>
    <property type="match status" value="1"/>
</dbReference>
<dbReference type="InterPro" id="IPR035964">
    <property type="entry name" value="I/LWEQ_dom_sf"/>
</dbReference>
<dbReference type="EMBL" id="GL349510">
    <property type="protein sequence ID" value="KNC55932.1"/>
    <property type="molecule type" value="Genomic_DNA"/>
</dbReference>
<dbReference type="GO" id="GO:0005886">
    <property type="term" value="C:plasma membrane"/>
    <property type="evidence" value="ECO:0007669"/>
    <property type="project" value="TreeGrafter"/>
</dbReference>
<evidence type="ECO:0000259" key="2">
    <source>
        <dbReference type="Pfam" id="PF02174"/>
    </source>
</evidence>
<gene>
    <name evidence="3" type="ORF">AMSG_12450</name>
</gene>
<feature type="region of interest" description="Disordered" evidence="1">
    <location>
        <begin position="63"/>
        <end position="128"/>
    </location>
</feature>
<dbReference type="eggNOG" id="KOG4261">
    <property type="taxonomic scope" value="Eukaryota"/>
</dbReference>
<dbReference type="GO" id="GO:0030036">
    <property type="term" value="P:actin cytoskeleton organization"/>
    <property type="evidence" value="ECO:0007669"/>
    <property type="project" value="TreeGrafter"/>
</dbReference>
<keyword evidence="4" id="KW-1185">Reference proteome</keyword>
<protein>
    <recommendedName>
        <fullName evidence="2">IRS-type PTB domain-containing protein</fullName>
    </recommendedName>
</protein>
<dbReference type="GO" id="GO:0003779">
    <property type="term" value="F:actin binding"/>
    <property type="evidence" value="ECO:0007669"/>
    <property type="project" value="InterPro"/>
</dbReference>
<sequence>MKFDGKTKAVLAEWPLTYIKRCASTRSTFTVDFGMHEEAYHTYQTSEGESIQAVIEGYQHLAKSREEQAAEDEKLRQARGPSLEEQEAEASAATKAKDEKRRSRVPGADSSDSSAAGPSGGGGDGIQRGAAGEIVVDASEVSVKLNQIGLADLNVELVYVTKLITNALEDVAAPAAAAPVADESWRREAMTTVRGTISEHTVRLCIAVAKVIAAVVVLKADDFEAGLLYSAVKLMGEAVTQLVTACRAIGALAEGMVGVMVVDMCRMVITASLRVVTAATRAAVALADSRVDAAMRDELLSAAQTTGNAAWELLRRANANDVQDGHFKVMEKALAAAARAVTIVVACAKMSSEALPQSTAKDAVVDAAMDVYTCVTHMTATARVTLPSILNEVSLSELEACTADVLDAIAVVIATIQSSGLTGDHIANATAAQTAAQEALEALLAAARDPGDRASFEDLLRNAYEHVSAAISSLIKHGSDPTAMLQYVKAAGSTATDLVNSLNRAAELSSDPELRNRLLAAANQVSQFAQALVLAAKNSLANPGDADAAFKVSQIGMKLDALVQQLLLDFSVALADPNLGDEFDDFSALVNASKNLGTKVRKFSAAATGADGADGGAPKRSGGGLLAAAAAARALGPGQ</sequence>
<dbReference type="STRING" id="461836.A0A0L0DUQ4"/>
<dbReference type="GO" id="GO:0005737">
    <property type="term" value="C:cytoplasm"/>
    <property type="evidence" value="ECO:0007669"/>
    <property type="project" value="TreeGrafter"/>
</dbReference>
<organism evidence="3 4">
    <name type="scientific">Thecamonas trahens ATCC 50062</name>
    <dbReference type="NCBI Taxonomy" id="461836"/>
    <lineage>
        <taxon>Eukaryota</taxon>
        <taxon>Apusozoa</taxon>
        <taxon>Apusomonadida</taxon>
        <taxon>Apusomonadidae</taxon>
        <taxon>Thecamonas</taxon>
    </lineage>
</organism>
<dbReference type="Proteomes" id="UP000054408">
    <property type="component" value="Unassembled WGS sequence"/>
</dbReference>
<dbReference type="PANTHER" id="PTHR19981:SF1">
    <property type="entry name" value="RHEA, ISOFORM B"/>
    <property type="match status" value="1"/>
</dbReference>
<dbReference type="InterPro" id="IPR002404">
    <property type="entry name" value="IRS_PTB"/>
</dbReference>
<reference evidence="3 4" key="1">
    <citation type="submission" date="2010-05" db="EMBL/GenBank/DDBJ databases">
        <title>The Genome Sequence of Thecamonas trahens ATCC 50062.</title>
        <authorList>
            <consortium name="The Broad Institute Genome Sequencing Platform"/>
            <person name="Russ C."/>
            <person name="Cuomo C."/>
            <person name="Shea T."/>
            <person name="Young S.K."/>
            <person name="Zeng Q."/>
            <person name="Koehrsen M."/>
            <person name="Haas B."/>
            <person name="Borodovsky M."/>
            <person name="Guigo R."/>
            <person name="Alvarado L."/>
            <person name="Berlin A."/>
            <person name="Bochicchio J."/>
            <person name="Borenstein D."/>
            <person name="Chapman S."/>
            <person name="Chen Z."/>
            <person name="Freedman E."/>
            <person name="Gellesch M."/>
            <person name="Goldberg J."/>
            <person name="Griggs A."/>
            <person name="Gujja S."/>
            <person name="Heilman E."/>
            <person name="Heiman D."/>
            <person name="Hepburn T."/>
            <person name="Howarth C."/>
            <person name="Jen D."/>
            <person name="Larson L."/>
            <person name="Mehta T."/>
            <person name="Park D."/>
            <person name="Pearson M."/>
            <person name="Roberts A."/>
            <person name="Saif S."/>
            <person name="Shenoy N."/>
            <person name="Sisk P."/>
            <person name="Stolte C."/>
            <person name="Sykes S."/>
            <person name="Thomson T."/>
            <person name="Walk T."/>
            <person name="White J."/>
            <person name="Yandava C."/>
            <person name="Burger G."/>
            <person name="Gray M.W."/>
            <person name="Holland P.W.H."/>
            <person name="King N."/>
            <person name="Lang F.B.F."/>
            <person name="Roger A.J."/>
            <person name="Ruiz-Trillo I."/>
            <person name="Lander E."/>
            <person name="Nusbaum C."/>
        </authorList>
    </citation>
    <scope>NUCLEOTIDE SEQUENCE [LARGE SCALE GENOMIC DNA]</scope>
    <source>
        <strain evidence="3 4">ATCC 50062</strain>
    </source>
</reference>
<dbReference type="SUPFAM" id="SSF50729">
    <property type="entry name" value="PH domain-like"/>
    <property type="match status" value="1"/>
</dbReference>
<proteinExistence type="predicted"/>
<evidence type="ECO:0000313" key="3">
    <source>
        <dbReference type="EMBL" id="KNC55932.1"/>
    </source>
</evidence>
<evidence type="ECO:0000256" key="1">
    <source>
        <dbReference type="SAM" id="MobiDB-lite"/>
    </source>
</evidence>
<feature type="compositionally biased region" description="Low complexity" evidence="1">
    <location>
        <begin position="107"/>
        <end position="117"/>
    </location>
</feature>
<name>A0A0L0DUQ4_THETB</name>
<dbReference type="AlphaFoldDB" id="A0A0L0DUQ4"/>
<dbReference type="InterPro" id="IPR011993">
    <property type="entry name" value="PH-like_dom_sf"/>
</dbReference>
<feature type="domain" description="IRS-type PTB" evidence="2">
    <location>
        <begin position="4"/>
        <end position="58"/>
    </location>
</feature>